<keyword evidence="3" id="KW-1185">Reference proteome</keyword>
<evidence type="ECO:0000313" key="3">
    <source>
        <dbReference type="Proteomes" id="UP001150879"/>
    </source>
</evidence>
<name>A0A9W9T771_9EURO</name>
<protein>
    <submittedName>
        <fullName evidence="2">Uncharacterized protein</fullName>
    </submittedName>
</protein>
<dbReference type="AlphaFoldDB" id="A0A9W9T771"/>
<reference evidence="2" key="2">
    <citation type="journal article" date="2023" name="IMA Fungus">
        <title>Comparative genomic study of the Penicillium genus elucidates a diverse pangenome and 15 lateral gene transfer events.</title>
        <authorList>
            <person name="Petersen C."/>
            <person name="Sorensen T."/>
            <person name="Nielsen M.R."/>
            <person name="Sondergaard T.E."/>
            <person name="Sorensen J.L."/>
            <person name="Fitzpatrick D.A."/>
            <person name="Frisvad J.C."/>
            <person name="Nielsen K.L."/>
        </authorList>
    </citation>
    <scope>NUCLEOTIDE SEQUENCE</scope>
    <source>
        <strain evidence="2">IBT 16849</strain>
    </source>
</reference>
<dbReference type="EMBL" id="JAPQKP010000001">
    <property type="protein sequence ID" value="KAJ5211070.1"/>
    <property type="molecule type" value="Genomic_DNA"/>
</dbReference>
<reference evidence="2" key="1">
    <citation type="submission" date="2022-11" db="EMBL/GenBank/DDBJ databases">
        <authorList>
            <person name="Petersen C."/>
        </authorList>
    </citation>
    <scope>NUCLEOTIDE SEQUENCE</scope>
    <source>
        <strain evidence="2">IBT 16849</strain>
    </source>
</reference>
<comment type="caution">
    <text evidence="2">The sequence shown here is derived from an EMBL/GenBank/DDBJ whole genome shotgun (WGS) entry which is preliminary data.</text>
</comment>
<feature type="region of interest" description="Disordered" evidence="1">
    <location>
        <begin position="8"/>
        <end position="34"/>
    </location>
</feature>
<accession>A0A9W9T771</accession>
<evidence type="ECO:0000313" key="2">
    <source>
        <dbReference type="EMBL" id="KAJ5211070.1"/>
    </source>
</evidence>
<sequence length="64" mass="7154">MVNYYHHVPASIRANTPPNPTRAPPENQSFTDRRFLPLHPSTTISRGIAIQEAKMIRISQLGTG</sequence>
<organism evidence="2 3">
    <name type="scientific">Penicillium cf. griseofulvum</name>
    <dbReference type="NCBI Taxonomy" id="2972120"/>
    <lineage>
        <taxon>Eukaryota</taxon>
        <taxon>Fungi</taxon>
        <taxon>Dikarya</taxon>
        <taxon>Ascomycota</taxon>
        <taxon>Pezizomycotina</taxon>
        <taxon>Eurotiomycetes</taxon>
        <taxon>Eurotiomycetidae</taxon>
        <taxon>Eurotiales</taxon>
        <taxon>Aspergillaceae</taxon>
        <taxon>Penicillium</taxon>
    </lineage>
</organism>
<gene>
    <name evidence="2" type="ORF">N7472_001209</name>
</gene>
<dbReference type="Proteomes" id="UP001150879">
    <property type="component" value="Unassembled WGS sequence"/>
</dbReference>
<proteinExistence type="predicted"/>
<evidence type="ECO:0000256" key="1">
    <source>
        <dbReference type="SAM" id="MobiDB-lite"/>
    </source>
</evidence>